<protein>
    <submittedName>
        <fullName evidence="1">Uncharacterized protein</fullName>
    </submittedName>
</protein>
<sequence>MYNNVGSQAGVTIPPTNSQPNPFGKAFYGAGSGLIRGGLGAYGEKNLRIEL</sequence>
<evidence type="ECO:0000313" key="2">
    <source>
        <dbReference type="Proteomes" id="UP000327013"/>
    </source>
</evidence>
<proteinExistence type="predicted"/>
<keyword evidence="2" id="KW-1185">Reference proteome</keyword>
<dbReference type="EMBL" id="CM017326">
    <property type="protein sequence ID" value="KAE8076536.1"/>
    <property type="molecule type" value="Genomic_DNA"/>
</dbReference>
<name>A0A5N6RDS9_9ROSI</name>
<gene>
    <name evidence="1" type="ORF">FH972_015179</name>
</gene>
<reference evidence="1 2" key="1">
    <citation type="submission" date="2019-06" db="EMBL/GenBank/DDBJ databases">
        <title>A chromosomal-level reference genome of Carpinus fangiana (Coryloideae, Betulaceae).</title>
        <authorList>
            <person name="Yang X."/>
            <person name="Wang Z."/>
            <person name="Zhang L."/>
            <person name="Hao G."/>
            <person name="Liu J."/>
            <person name="Yang Y."/>
        </authorList>
    </citation>
    <scope>NUCLEOTIDE SEQUENCE [LARGE SCALE GENOMIC DNA]</scope>
    <source>
        <strain evidence="1">Cfa_2016G</strain>
        <tissue evidence="1">Leaf</tissue>
    </source>
</reference>
<organism evidence="1 2">
    <name type="scientific">Carpinus fangiana</name>
    <dbReference type="NCBI Taxonomy" id="176857"/>
    <lineage>
        <taxon>Eukaryota</taxon>
        <taxon>Viridiplantae</taxon>
        <taxon>Streptophyta</taxon>
        <taxon>Embryophyta</taxon>
        <taxon>Tracheophyta</taxon>
        <taxon>Spermatophyta</taxon>
        <taxon>Magnoliopsida</taxon>
        <taxon>eudicotyledons</taxon>
        <taxon>Gunneridae</taxon>
        <taxon>Pentapetalae</taxon>
        <taxon>rosids</taxon>
        <taxon>fabids</taxon>
        <taxon>Fagales</taxon>
        <taxon>Betulaceae</taxon>
        <taxon>Carpinus</taxon>
    </lineage>
</organism>
<evidence type="ECO:0000313" key="1">
    <source>
        <dbReference type="EMBL" id="KAE8076536.1"/>
    </source>
</evidence>
<dbReference type="AlphaFoldDB" id="A0A5N6RDS9"/>
<accession>A0A5N6RDS9</accession>
<dbReference type="Proteomes" id="UP000327013">
    <property type="component" value="Chromosome 6"/>
</dbReference>